<protein>
    <submittedName>
        <fullName evidence="2">ABC transporter substrate-binding protein</fullName>
    </submittedName>
</protein>
<dbReference type="Pfam" id="PF00496">
    <property type="entry name" value="SBP_bac_5"/>
    <property type="match status" value="1"/>
</dbReference>
<reference evidence="2" key="1">
    <citation type="submission" date="2022-10" db="EMBL/GenBank/DDBJ databases">
        <title>The complete genomes of actinobacterial strains from the NBC collection.</title>
        <authorList>
            <person name="Joergensen T.S."/>
            <person name="Alvarez Arevalo M."/>
            <person name="Sterndorff E.B."/>
            <person name="Faurdal D."/>
            <person name="Vuksanovic O."/>
            <person name="Mourched A.-S."/>
            <person name="Charusanti P."/>
            <person name="Shaw S."/>
            <person name="Blin K."/>
            <person name="Weber T."/>
        </authorList>
    </citation>
    <scope>NUCLEOTIDE SEQUENCE</scope>
    <source>
        <strain evidence="2">NBC_00148</strain>
    </source>
</reference>
<dbReference type="GO" id="GO:0015833">
    <property type="term" value="P:peptide transport"/>
    <property type="evidence" value="ECO:0007669"/>
    <property type="project" value="TreeGrafter"/>
</dbReference>
<feature type="domain" description="Solute-binding protein family 5" evidence="1">
    <location>
        <begin position="98"/>
        <end position="438"/>
    </location>
</feature>
<dbReference type="SUPFAM" id="SSF53850">
    <property type="entry name" value="Periplasmic binding protein-like II"/>
    <property type="match status" value="1"/>
</dbReference>
<organism evidence="2">
    <name type="scientific">Streptomyces sp. NBC_00148</name>
    <dbReference type="NCBI Taxonomy" id="2903626"/>
    <lineage>
        <taxon>Bacteria</taxon>
        <taxon>Bacillati</taxon>
        <taxon>Actinomycetota</taxon>
        <taxon>Actinomycetes</taxon>
        <taxon>Kitasatosporales</taxon>
        <taxon>Streptomycetaceae</taxon>
        <taxon>Streptomyces</taxon>
    </lineage>
</organism>
<dbReference type="PROSITE" id="PS51318">
    <property type="entry name" value="TAT"/>
    <property type="match status" value="1"/>
</dbReference>
<dbReference type="InterPro" id="IPR006311">
    <property type="entry name" value="TAT_signal"/>
</dbReference>
<sequence>MTELYPSTPAGPSRRSTLRAAGGGTLLLGLGLAGCRSAVSEASSGTGSAGATPKRGGTLDVAVNADFTPALLYSQSQQSLQHRLIYNTLTRYDDRLSPQPELAASWTYAEDGRSITLRLRDDVTFHNGRSFTADDVVFAVKNLQNPVRAAQLRSTAETITGFEKRGDHELVLKLAHPVNNLFDLFEFMIITDPETVEDAVTGRKLIGTGPFRLKKWSPGSGLSLTRNDRYWQPGRPYLDGVELRVVPQADALISSLRSGQSQLSFNVPGKNLGTVKSDRRLSVSDYDTGAGAIYLGVNTTVKPLDDRLVRHALAWAVDRDRLLAQTLGGYGLASAAPWPKSSPAFSEAHRTHYSHNPGKARELLRSAGHTKLELPLLHLALPAETAIAESLQYDLEQVGVHVTLQPTDPATGQKKLISQDMPALWTMGHGFSQVQPSTLAVSAYPFNEAKNTSRYGSKEYTTVVREAWTKPEPSAAAANALHEKISGILLDEAFIIDLVVRGQIQVSAAGLHGVTLNKFSYLNLDDAYLV</sequence>
<evidence type="ECO:0000259" key="1">
    <source>
        <dbReference type="Pfam" id="PF00496"/>
    </source>
</evidence>
<dbReference type="GO" id="GO:1904680">
    <property type="term" value="F:peptide transmembrane transporter activity"/>
    <property type="evidence" value="ECO:0007669"/>
    <property type="project" value="TreeGrafter"/>
</dbReference>
<accession>A0AAU1LKR8</accession>
<dbReference type="InterPro" id="IPR000914">
    <property type="entry name" value="SBP_5_dom"/>
</dbReference>
<dbReference type="Gene3D" id="3.40.190.10">
    <property type="entry name" value="Periplasmic binding protein-like II"/>
    <property type="match status" value="1"/>
</dbReference>
<dbReference type="InterPro" id="IPR030678">
    <property type="entry name" value="Peptide/Ni-bd"/>
</dbReference>
<dbReference type="EMBL" id="CP108169">
    <property type="protein sequence ID" value="WTQ71899.1"/>
    <property type="molecule type" value="Genomic_DNA"/>
</dbReference>
<dbReference type="CDD" id="cd00995">
    <property type="entry name" value="PBP2_NikA_DppA_OppA_like"/>
    <property type="match status" value="1"/>
</dbReference>
<name>A0AAU1LKR8_9ACTN</name>
<dbReference type="PIRSF" id="PIRSF002741">
    <property type="entry name" value="MppA"/>
    <property type="match status" value="1"/>
</dbReference>
<dbReference type="AlphaFoldDB" id="A0AAU1LKR8"/>
<evidence type="ECO:0000313" key="2">
    <source>
        <dbReference type="EMBL" id="WTQ71899.1"/>
    </source>
</evidence>
<dbReference type="GO" id="GO:0042597">
    <property type="term" value="C:periplasmic space"/>
    <property type="evidence" value="ECO:0007669"/>
    <property type="project" value="UniProtKB-ARBA"/>
</dbReference>
<proteinExistence type="predicted"/>
<dbReference type="InterPro" id="IPR039424">
    <property type="entry name" value="SBP_5"/>
</dbReference>
<gene>
    <name evidence="2" type="ORF">OG222_01875</name>
</gene>
<dbReference type="PANTHER" id="PTHR30290">
    <property type="entry name" value="PERIPLASMIC BINDING COMPONENT OF ABC TRANSPORTER"/>
    <property type="match status" value="1"/>
</dbReference>
<dbReference type="GO" id="GO:0043190">
    <property type="term" value="C:ATP-binding cassette (ABC) transporter complex"/>
    <property type="evidence" value="ECO:0007669"/>
    <property type="project" value="InterPro"/>
</dbReference>
<dbReference type="Gene3D" id="3.10.105.10">
    <property type="entry name" value="Dipeptide-binding Protein, Domain 3"/>
    <property type="match status" value="1"/>
</dbReference>